<reference evidence="1" key="1">
    <citation type="submission" date="2022-11" db="EMBL/GenBank/DDBJ databases">
        <title>Genome Sequence of Nemania bipapillata.</title>
        <authorList>
            <person name="Buettner E."/>
        </authorList>
    </citation>
    <scope>NUCLEOTIDE SEQUENCE</scope>
    <source>
        <strain evidence="1">CP14</strain>
    </source>
</reference>
<organism evidence="1 2">
    <name type="scientific">Nemania bipapillata</name>
    <dbReference type="NCBI Taxonomy" id="110536"/>
    <lineage>
        <taxon>Eukaryota</taxon>
        <taxon>Fungi</taxon>
        <taxon>Dikarya</taxon>
        <taxon>Ascomycota</taxon>
        <taxon>Pezizomycotina</taxon>
        <taxon>Sordariomycetes</taxon>
        <taxon>Xylariomycetidae</taxon>
        <taxon>Xylariales</taxon>
        <taxon>Xylariaceae</taxon>
        <taxon>Nemania</taxon>
    </lineage>
</organism>
<accession>A0ACC2IBC6</accession>
<evidence type="ECO:0000313" key="2">
    <source>
        <dbReference type="Proteomes" id="UP001153334"/>
    </source>
</evidence>
<sequence>MFSALFLILLGLATGASAKLHKIIIGTFSTESLYTVQYNDVLEDLTLVAQSAASAASSWITLNHDRTKLYGTNWDSQEPTWISYDVTDPYDIKVEAKIIAGSMCSGSKSIFVNAYQEKPYSVYGNYYYGDARCSTVLSVHKNGTLKEVIQEYVYLPGSAVHGTAITPDGCFLLSADTEGNLIWTHRIDQVTGTLSNVSVIEGPSDGSGPRHLTIHKNGNYAYVVFEESSEVVQYSIGKDGTLSPVGDIYSLLRKGQDPANYWADEVSLSRENNYLWATNRARNNTQKEYVSAFQLNPTGDICSSEPFQRLHRRFDG</sequence>
<name>A0ACC2IBC6_9PEZI</name>
<proteinExistence type="predicted"/>
<comment type="caution">
    <text evidence="1">The sequence shown here is derived from an EMBL/GenBank/DDBJ whole genome shotgun (WGS) entry which is preliminary data.</text>
</comment>
<dbReference type="Proteomes" id="UP001153334">
    <property type="component" value="Unassembled WGS sequence"/>
</dbReference>
<evidence type="ECO:0000313" key="1">
    <source>
        <dbReference type="EMBL" id="KAJ8112449.1"/>
    </source>
</evidence>
<keyword evidence="2" id="KW-1185">Reference proteome</keyword>
<dbReference type="EMBL" id="JAPESX010001654">
    <property type="protein sequence ID" value="KAJ8112449.1"/>
    <property type="molecule type" value="Genomic_DNA"/>
</dbReference>
<protein>
    <submittedName>
        <fullName evidence="1">Uncharacterized protein</fullName>
    </submittedName>
</protein>
<gene>
    <name evidence="1" type="ORF">ONZ43_g5394</name>
</gene>